<protein>
    <recommendedName>
        <fullName evidence="1">MOSC domain-containing protein</fullName>
    </recommendedName>
</protein>
<dbReference type="PROSITE" id="PS51340">
    <property type="entry name" value="MOSC"/>
    <property type="match status" value="1"/>
</dbReference>
<sequence>MTEPASLVVNDQSVAPGRVVAVCRSASHSFSKPVVDEIVLVAGLGVDGDAHNGRTVQHLSRVRQDPTAPNLRQVHLVHRELLDELSLQGYAVPSGAMGENLTTEGIALLDLPTGTVLRIGSDAVVRITGLRNPCAQLNQLGAGLMKRLVFPGPDGELVRLAGVMAVVDRGGPVRAGDRIEVSLPAGPASPLRPV</sequence>
<dbReference type="SUPFAM" id="SSF50800">
    <property type="entry name" value="PK beta-barrel domain-like"/>
    <property type="match status" value="1"/>
</dbReference>
<gene>
    <name evidence="2" type="ORF">BN12_1580021</name>
</gene>
<dbReference type="EMBL" id="CAJB01000066">
    <property type="protein sequence ID" value="CCH77016.1"/>
    <property type="molecule type" value="Genomic_DNA"/>
</dbReference>
<evidence type="ECO:0000313" key="2">
    <source>
        <dbReference type="EMBL" id="CCH77016.1"/>
    </source>
</evidence>
<dbReference type="GO" id="GO:0003824">
    <property type="term" value="F:catalytic activity"/>
    <property type="evidence" value="ECO:0007669"/>
    <property type="project" value="InterPro"/>
</dbReference>
<dbReference type="AlphaFoldDB" id="A0A077LU68"/>
<proteinExistence type="predicted"/>
<comment type="caution">
    <text evidence="2">The sequence shown here is derived from an EMBL/GenBank/DDBJ whole genome shotgun (WGS) entry which is preliminary data.</text>
</comment>
<dbReference type="PANTHER" id="PTHR36930">
    <property type="entry name" value="METAL-SULFUR CLUSTER BIOSYNTHESIS PROTEINS YUAD-RELATED"/>
    <property type="match status" value="1"/>
</dbReference>
<dbReference type="InterPro" id="IPR011037">
    <property type="entry name" value="Pyrv_Knase-like_insert_dom_sf"/>
</dbReference>
<dbReference type="InterPro" id="IPR005302">
    <property type="entry name" value="MoCF_Sase_C"/>
</dbReference>
<evidence type="ECO:0000313" key="3">
    <source>
        <dbReference type="Proteomes" id="UP000035721"/>
    </source>
</evidence>
<dbReference type="RefSeq" id="WP_048553927.1">
    <property type="nucleotide sequence ID" value="NZ_HF570958.1"/>
</dbReference>
<dbReference type="InterPro" id="IPR052716">
    <property type="entry name" value="MOSC_domain"/>
</dbReference>
<feature type="domain" description="MOSC" evidence="1">
    <location>
        <begin position="33"/>
        <end position="182"/>
    </location>
</feature>
<dbReference type="OrthoDB" id="9786134at2"/>
<dbReference type="GO" id="GO:0030151">
    <property type="term" value="F:molybdenum ion binding"/>
    <property type="evidence" value="ECO:0007669"/>
    <property type="project" value="InterPro"/>
</dbReference>
<dbReference type="STRING" id="1194083.BN12_1580021"/>
<organism evidence="2 3">
    <name type="scientific">Nostocoides japonicum T1-X7</name>
    <dbReference type="NCBI Taxonomy" id="1194083"/>
    <lineage>
        <taxon>Bacteria</taxon>
        <taxon>Bacillati</taxon>
        <taxon>Actinomycetota</taxon>
        <taxon>Actinomycetes</taxon>
        <taxon>Micrococcales</taxon>
        <taxon>Intrasporangiaceae</taxon>
        <taxon>Nostocoides</taxon>
    </lineage>
</organism>
<accession>A0A077LU68</accession>
<dbReference type="GO" id="GO:0030170">
    <property type="term" value="F:pyridoxal phosphate binding"/>
    <property type="evidence" value="ECO:0007669"/>
    <property type="project" value="InterPro"/>
</dbReference>
<name>A0A077LU68_9MICO</name>
<dbReference type="Pfam" id="PF03473">
    <property type="entry name" value="MOSC"/>
    <property type="match status" value="1"/>
</dbReference>
<reference evidence="2 3" key="1">
    <citation type="journal article" date="2013" name="ISME J.">
        <title>A metabolic model for members of the genus Tetrasphaera involved in enhanced biological phosphorus removal.</title>
        <authorList>
            <person name="Kristiansen R."/>
            <person name="Nguyen H.T.T."/>
            <person name="Saunders A.M."/>
            <person name="Nielsen J.L."/>
            <person name="Wimmer R."/>
            <person name="Le V.Q."/>
            <person name="McIlroy S.J."/>
            <person name="Petrovski S."/>
            <person name="Seviour R.J."/>
            <person name="Calteau A."/>
            <person name="Nielsen K.L."/>
            <person name="Nielsen P.H."/>
        </authorList>
    </citation>
    <scope>NUCLEOTIDE SEQUENCE [LARGE SCALE GENOMIC DNA]</scope>
    <source>
        <strain evidence="2 3">T1-X7</strain>
    </source>
</reference>
<keyword evidence="3" id="KW-1185">Reference proteome</keyword>
<dbReference type="Proteomes" id="UP000035721">
    <property type="component" value="Unassembled WGS sequence"/>
</dbReference>
<evidence type="ECO:0000259" key="1">
    <source>
        <dbReference type="PROSITE" id="PS51340"/>
    </source>
</evidence>
<dbReference type="PANTHER" id="PTHR36930:SF1">
    <property type="entry name" value="MOSC DOMAIN-CONTAINING PROTEIN"/>
    <property type="match status" value="1"/>
</dbReference>
<dbReference type="Gene3D" id="2.40.33.20">
    <property type="entry name" value="PK beta-barrel domain-like"/>
    <property type="match status" value="1"/>
</dbReference>